<evidence type="ECO:0000313" key="3">
    <source>
        <dbReference type="Proteomes" id="UP001152533"/>
    </source>
</evidence>
<gene>
    <name evidence="2" type="ORF">CGXH109_LOCUS43039</name>
</gene>
<dbReference type="EMBL" id="CAMGZC010000223">
    <property type="protein sequence ID" value="CAI0645195.1"/>
    <property type="molecule type" value="Genomic_DNA"/>
</dbReference>
<accession>A0A9W4WDJ0</accession>
<name>A0A9W4WDJ0_9PEZI</name>
<evidence type="ECO:0000256" key="1">
    <source>
        <dbReference type="SAM" id="MobiDB-lite"/>
    </source>
</evidence>
<sequence>MELTTGRPVPSSSTPFPAREPGREQKIPSDLASVLRPIHWIHADSLLVPNVLSECFVFPGRLGVGDSNHLSLTNPHRPGECTWVKSMRLFVGSADLNMPELLLLLDGMDTIENLMIVSYMADHWENFVHPCDNPTWEPNARRIAITLPSLKYLKVNRVSWRFQRSHHDDGLMAQRLSVAEDEMLGRFPSLSDLPIYAKVWRGWRRSIMSPGLI</sequence>
<comment type="caution">
    <text evidence="2">The sequence shown here is derived from an EMBL/GenBank/DDBJ whole genome shotgun (WGS) entry which is preliminary data.</text>
</comment>
<dbReference type="Proteomes" id="UP001152533">
    <property type="component" value="Unassembled WGS sequence"/>
</dbReference>
<reference evidence="2" key="1">
    <citation type="submission" date="2022-08" db="EMBL/GenBank/DDBJ databases">
        <authorList>
            <person name="Giroux E."/>
            <person name="Giroux E."/>
        </authorList>
    </citation>
    <scope>NUCLEOTIDE SEQUENCE</scope>
    <source>
        <strain evidence="2">H1091258</strain>
    </source>
</reference>
<dbReference type="AlphaFoldDB" id="A0A9W4WDJ0"/>
<feature type="region of interest" description="Disordered" evidence="1">
    <location>
        <begin position="1"/>
        <end position="24"/>
    </location>
</feature>
<evidence type="ECO:0000313" key="2">
    <source>
        <dbReference type="EMBL" id="CAI0645195.1"/>
    </source>
</evidence>
<proteinExistence type="predicted"/>
<protein>
    <submittedName>
        <fullName evidence="2">Uncharacterized protein</fullName>
    </submittedName>
</protein>
<keyword evidence="3" id="KW-1185">Reference proteome</keyword>
<organism evidence="2 3">
    <name type="scientific">Colletotrichum noveboracense</name>
    <dbReference type="NCBI Taxonomy" id="2664923"/>
    <lineage>
        <taxon>Eukaryota</taxon>
        <taxon>Fungi</taxon>
        <taxon>Dikarya</taxon>
        <taxon>Ascomycota</taxon>
        <taxon>Pezizomycotina</taxon>
        <taxon>Sordariomycetes</taxon>
        <taxon>Hypocreomycetidae</taxon>
        <taxon>Glomerellales</taxon>
        <taxon>Glomerellaceae</taxon>
        <taxon>Colletotrichum</taxon>
        <taxon>Colletotrichum gloeosporioides species complex</taxon>
    </lineage>
</organism>